<evidence type="ECO:0000313" key="6">
    <source>
        <dbReference type="Proteomes" id="UP000233440"/>
    </source>
</evidence>
<proteinExistence type="inferred from homology"/>
<organism evidence="5 6">
    <name type="scientific">Heyndrickxia camelliae</name>
    <dbReference type="NCBI Taxonomy" id="1707093"/>
    <lineage>
        <taxon>Bacteria</taxon>
        <taxon>Bacillati</taxon>
        <taxon>Bacillota</taxon>
        <taxon>Bacilli</taxon>
        <taxon>Bacillales</taxon>
        <taxon>Bacillaceae</taxon>
        <taxon>Heyndrickxia</taxon>
    </lineage>
</organism>
<gene>
    <name evidence="5" type="ORF">CWO92_17360</name>
</gene>
<keyword evidence="6" id="KW-1185">Reference proteome</keyword>
<evidence type="ECO:0000259" key="4">
    <source>
        <dbReference type="Pfam" id="PF02036"/>
    </source>
</evidence>
<keyword evidence="3" id="KW-0560">Oxidoreductase</keyword>
<dbReference type="Proteomes" id="UP000233440">
    <property type="component" value="Unassembled WGS sequence"/>
</dbReference>
<evidence type="ECO:0000256" key="1">
    <source>
        <dbReference type="ARBA" id="ARBA00006484"/>
    </source>
</evidence>
<keyword evidence="2" id="KW-0521">NADP</keyword>
<name>A0A2N3LGM2_9BACI</name>
<dbReference type="SUPFAM" id="SSF55718">
    <property type="entry name" value="SCP-like"/>
    <property type="match status" value="1"/>
</dbReference>
<evidence type="ECO:0000313" key="5">
    <source>
        <dbReference type="EMBL" id="PKR83778.1"/>
    </source>
</evidence>
<dbReference type="AlphaFoldDB" id="A0A2N3LGM2"/>
<dbReference type="OrthoDB" id="9804656at2"/>
<protein>
    <submittedName>
        <fullName evidence="5">Sterol-binding protein</fullName>
    </submittedName>
</protein>
<dbReference type="Pfam" id="PF02036">
    <property type="entry name" value="SCP2"/>
    <property type="match status" value="1"/>
</dbReference>
<dbReference type="InterPro" id="IPR003033">
    <property type="entry name" value="SCP2_sterol-bd_dom"/>
</dbReference>
<dbReference type="InterPro" id="IPR036527">
    <property type="entry name" value="SCP2_sterol-bd_dom_sf"/>
</dbReference>
<dbReference type="InterPro" id="IPR051935">
    <property type="entry name" value="HSDL2"/>
</dbReference>
<comment type="similarity">
    <text evidence="1">Belongs to the short-chain dehydrogenases/reductases (SDR) family.</text>
</comment>
<reference evidence="5 6" key="1">
    <citation type="submission" date="2017-11" db="EMBL/GenBank/DDBJ databases">
        <title>Bacillus camelliae sp. nov., isolated from pu'er tea.</title>
        <authorList>
            <person name="Niu L."/>
        </authorList>
    </citation>
    <scope>NUCLEOTIDE SEQUENCE [LARGE SCALE GENOMIC DNA]</scope>
    <source>
        <strain evidence="5 6">7578-1</strain>
    </source>
</reference>
<comment type="caution">
    <text evidence="5">The sequence shown here is derived from an EMBL/GenBank/DDBJ whole genome shotgun (WGS) entry which is preliminary data.</text>
</comment>
<feature type="domain" description="SCP2" evidence="4">
    <location>
        <begin position="22"/>
        <end position="111"/>
    </location>
</feature>
<dbReference type="RefSeq" id="WP_101355476.1">
    <property type="nucleotide sequence ID" value="NZ_PIQO01000015.1"/>
</dbReference>
<dbReference type="EMBL" id="PIQO01000015">
    <property type="protein sequence ID" value="PKR83778.1"/>
    <property type="molecule type" value="Genomic_DNA"/>
</dbReference>
<evidence type="ECO:0000256" key="3">
    <source>
        <dbReference type="ARBA" id="ARBA00023002"/>
    </source>
</evidence>
<dbReference type="PANTHER" id="PTHR42808">
    <property type="entry name" value="HYDROXYSTEROID DEHYDROGENASE-LIKE PROTEIN 2"/>
    <property type="match status" value="1"/>
</dbReference>
<sequence>MSQLNDKTVTEIWKEVEHLLNANRTPFQDMNVVYQFELSGDDGGIYQLVFSDGLAKVLFEELKEPQCTLKMKVSDFKKFLQGKINSTAAFMMGKLKIDGSVGQALKLDKLLGQYEL</sequence>
<accession>A0A2N3LGM2</accession>
<dbReference type="GO" id="GO:0016491">
    <property type="term" value="F:oxidoreductase activity"/>
    <property type="evidence" value="ECO:0007669"/>
    <property type="project" value="UniProtKB-KW"/>
</dbReference>
<dbReference type="PANTHER" id="PTHR42808:SF3">
    <property type="entry name" value="HYDROXYSTEROID DEHYDROGENASE-LIKE PROTEIN 2"/>
    <property type="match status" value="1"/>
</dbReference>
<dbReference type="Gene3D" id="3.30.1050.10">
    <property type="entry name" value="SCP2 sterol-binding domain"/>
    <property type="match status" value="1"/>
</dbReference>
<evidence type="ECO:0000256" key="2">
    <source>
        <dbReference type="ARBA" id="ARBA00022857"/>
    </source>
</evidence>